<gene>
    <name evidence="1" type="ORF">G9U51_08265</name>
</gene>
<dbReference type="Proteomes" id="UP000744769">
    <property type="component" value="Unassembled WGS sequence"/>
</dbReference>
<accession>A0A967AZ53</accession>
<name>A0A967AZ53_9MICO</name>
<dbReference type="EMBL" id="JAAOIV010000005">
    <property type="protein sequence ID" value="NHN55769.1"/>
    <property type="molecule type" value="Genomic_DNA"/>
</dbReference>
<dbReference type="AlphaFoldDB" id="A0A967AZ53"/>
<protein>
    <submittedName>
        <fullName evidence="1">Uncharacterized protein</fullName>
    </submittedName>
</protein>
<dbReference type="RefSeq" id="WP_166195895.1">
    <property type="nucleotide sequence ID" value="NZ_JAAOIV010000005.1"/>
</dbReference>
<reference evidence="1" key="1">
    <citation type="submission" date="2020-03" db="EMBL/GenBank/DDBJ databases">
        <title>Draft sequencing of Calidifontibacter sp. DB0510.</title>
        <authorList>
            <person name="Kim D.-U."/>
        </authorList>
    </citation>
    <scope>NUCLEOTIDE SEQUENCE</scope>
    <source>
        <strain evidence="1">DB0510</strain>
    </source>
</reference>
<sequence length="298" mass="31699">MIDGTHILDGSFEFGTEAHDVVILTGGMDPGSADTRAQDVENPVADATWFGRDFLTGPSIQFTLGIRDLRAEMTGGPGDMWAIQARLAAAWRADRVRSTPGALSSLVFQRAGRVYRVWGRPRGFGLKPSERADDTYTEAVGSFKLAAPTVEYDQLNQVTAQLLEASSDGGLVLPAVVPFELRPGSQTRQGTATVGGTVPACFTVTIRGPVTGALSQARVYGPGWSISLTKPVAYDQTVVIDTRTQMVTVNGASSPGLIGPRDRLDARLNPGAQILGFDGSDPSNTARATFAWRDTIPC</sequence>
<proteinExistence type="predicted"/>
<comment type="caution">
    <text evidence="1">The sequence shown here is derived from an EMBL/GenBank/DDBJ whole genome shotgun (WGS) entry which is preliminary data.</text>
</comment>
<keyword evidence="2" id="KW-1185">Reference proteome</keyword>
<organism evidence="1 2">
    <name type="scientific">Metallococcus carri</name>
    <dbReference type="NCBI Taxonomy" id="1656884"/>
    <lineage>
        <taxon>Bacteria</taxon>
        <taxon>Bacillati</taxon>
        <taxon>Actinomycetota</taxon>
        <taxon>Actinomycetes</taxon>
        <taxon>Micrococcales</taxon>
        <taxon>Dermacoccaceae</taxon>
        <taxon>Metallococcus</taxon>
    </lineage>
</organism>
<evidence type="ECO:0000313" key="1">
    <source>
        <dbReference type="EMBL" id="NHN55769.1"/>
    </source>
</evidence>
<evidence type="ECO:0000313" key="2">
    <source>
        <dbReference type="Proteomes" id="UP000744769"/>
    </source>
</evidence>